<keyword evidence="4" id="KW-1133">Transmembrane helix</keyword>
<dbReference type="GO" id="GO:0005886">
    <property type="term" value="C:plasma membrane"/>
    <property type="evidence" value="ECO:0007669"/>
    <property type="project" value="UniProtKB-SubCell"/>
</dbReference>
<comment type="subcellular location">
    <subcellularLocation>
        <location evidence="1">Cell membrane</location>
        <topology evidence="1">Single-pass membrane protein</topology>
    </subcellularLocation>
</comment>
<evidence type="ECO:0008006" key="8">
    <source>
        <dbReference type="Google" id="ProtNLM"/>
    </source>
</evidence>
<dbReference type="EMBL" id="UOFS01000030">
    <property type="protein sequence ID" value="VAW96864.1"/>
    <property type="molecule type" value="Genomic_DNA"/>
</dbReference>
<name>A0A3B1ASB3_9ZZZZ</name>
<dbReference type="GO" id="GO:0022857">
    <property type="term" value="F:transmembrane transporter activity"/>
    <property type="evidence" value="ECO:0007669"/>
    <property type="project" value="InterPro"/>
</dbReference>
<sequence>MKMSARAKRMQAHHKRRKDRTASLNMVSLMDIFTILVFFLLVSSGEEEALTNSKAIQLPESTSQQTPKKSIVITVNDKHILLQGRSVATVRKALRNNSTIIPGLQKQLLRYAARAMRIAKNKKGLKVTILGDKKIPFKLLKKIMVTCSNSNYTNISLAVLQKPAEGDKS</sequence>
<feature type="region of interest" description="Disordered" evidence="6">
    <location>
        <begin position="1"/>
        <end position="20"/>
    </location>
</feature>
<proteinExistence type="predicted"/>
<evidence type="ECO:0000256" key="5">
    <source>
        <dbReference type="ARBA" id="ARBA00023136"/>
    </source>
</evidence>
<feature type="compositionally biased region" description="Basic residues" evidence="6">
    <location>
        <begin position="1"/>
        <end position="19"/>
    </location>
</feature>
<evidence type="ECO:0000256" key="6">
    <source>
        <dbReference type="SAM" id="MobiDB-lite"/>
    </source>
</evidence>
<organism evidence="7">
    <name type="scientific">hydrothermal vent metagenome</name>
    <dbReference type="NCBI Taxonomy" id="652676"/>
    <lineage>
        <taxon>unclassified sequences</taxon>
        <taxon>metagenomes</taxon>
        <taxon>ecological metagenomes</taxon>
    </lineage>
</organism>
<dbReference type="Pfam" id="PF02472">
    <property type="entry name" value="ExbD"/>
    <property type="match status" value="1"/>
</dbReference>
<keyword evidence="5" id="KW-0472">Membrane</keyword>
<evidence type="ECO:0000256" key="4">
    <source>
        <dbReference type="ARBA" id="ARBA00022989"/>
    </source>
</evidence>
<keyword evidence="2" id="KW-1003">Cell membrane</keyword>
<dbReference type="PANTHER" id="PTHR30558:SF3">
    <property type="entry name" value="BIOPOLYMER TRANSPORT PROTEIN EXBD-RELATED"/>
    <property type="match status" value="1"/>
</dbReference>
<keyword evidence="3" id="KW-0812">Transmembrane</keyword>
<evidence type="ECO:0000256" key="1">
    <source>
        <dbReference type="ARBA" id="ARBA00004162"/>
    </source>
</evidence>
<dbReference type="InterPro" id="IPR003400">
    <property type="entry name" value="ExbD"/>
</dbReference>
<accession>A0A3B1ASB3</accession>
<evidence type="ECO:0000313" key="7">
    <source>
        <dbReference type="EMBL" id="VAW96864.1"/>
    </source>
</evidence>
<reference evidence="7" key="1">
    <citation type="submission" date="2018-06" db="EMBL/GenBank/DDBJ databases">
        <authorList>
            <person name="Zhirakovskaya E."/>
        </authorList>
    </citation>
    <scope>NUCLEOTIDE SEQUENCE</scope>
</reference>
<gene>
    <name evidence="7" type="ORF">MNBD_GAMMA22-1236</name>
</gene>
<evidence type="ECO:0000256" key="3">
    <source>
        <dbReference type="ARBA" id="ARBA00022692"/>
    </source>
</evidence>
<dbReference type="AlphaFoldDB" id="A0A3B1ASB3"/>
<protein>
    <recommendedName>
        <fullName evidence="8">Biopolymer transporter ExbD</fullName>
    </recommendedName>
</protein>
<evidence type="ECO:0000256" key="2">
    <source>
        <dbReference type="ARBA" id="ARBA00022475"/>
    </source>
</evidence>
<dbReference type="PANTHER" id="PTHR30558">
    <property type="entry name" value="EXBD MEMBRANE COMPONENT OF PMF-DRIVEN MACROMOLECULE IMPORT SYSTEM"/>
    <property type="match status" value="1"/>
</dbReference>